<dbReference type="Pfam" id="PF05717">
    <property type="entry name" value="TnpB_IS66"/>
    <property type="match status" value="1"/>
</dbReference>
<dbReference type="InterPro" id="IPR008878">
    <property type="entry name" value="Transposase_IS66_Orf2"/>
</dbReference>
<evidence type="ECO:0000313" key="1">
    <source>
        <dbReference type="EMBL" id="HGU32549.1"/>
    </source>
</evidence>
<accession>A0A7C4RIA4</accession>
<protein>
    <submittedName>
        <fullName evidence="1">Transposase</fullName>
    </submittedName>
</protein>
<comment type="caution">
    <text evidence="1">The sequence shown here is derived from an EMBL/GenBank/DDBJ whole genome shotgun (WGS) entry which is preliminary data.</text>
</comment>
<name>A0A7C4RIA4_9BACT</name>
<dbReference type="PANTHER" id="PTHR36455:SF1">
    <property type="entry name" value="BLR8292 PROTEIN"/>
    <property type="match status" value="1"/>
</dbReference>
<reference evidence="1" key="1">
    <citation type="journal article" date="2020" name="mSystems">
        <title>Genome- and Community-Level Interaction Insights into Carbon Utilization and Element Cycling Functions of Hydrothermarchaeota in Hydrothermal Sediment.</title>
        <authorList>
            <person name="Zhou Z."/>
            <person name="Liu Y."/>
            <person name="Xu W."/>
            <person name="Pan J."/>
            <person name="Luo Z.H."/>
            <person name="Li M."/>
        </authorList>
    </citation>
    <scope>NUCLEOTIDE SEQUENCE [LARGE SCALE GENOMIC DNA]</scope>
    <source>
        <strain evidence="1">SpSt-477</strain>
    </source>
</reference>
<dbReference type="EMBL" id="DSUH01000159">
    <property type="protein sequence ID" value="HGU32549.1"/>
    <property type="molecule type" value="Genomic_DNA"/>
</dbReference>
<proteinExistence type="predicted"/>
<dbReference type="NCBIfam" id="NF033819">
    <property type="entry name" value="IS66_TnpB"/>
    <property type="match status" value="1"/>
</dbReference>
<dbReference type="PANTHER" id="PTHR36455">
    <property type="match status" value="1"/>
</dbReference>
<gene>
    <name evidence="1" type="ORF">ENS29_06810</name>
</gene>
<sequence>MIQIAPQMRILVAVETVDFRNGIDGLARVCKEVLKRDPFSGCLFIFRNRRRTAVKCLVYDGQGFCLMQKRLSSGRFRFWPEDATAVCKRLEAYELQLLLAAGNPEAAQAAPIWRRVSPPE</sequence>
<dbReference type="AlphaFoldDB" id="A0A7C4RIA4"/>
<organism evidence="1">
    <name type="scientific">Desulfatirhabdium butyrativorans</name>
    <dbReference type="NCBI Taxonomy" id="340467"/>
    <lineage>
        <taxon>Bacteria</taxon>
        <taxon>Pseudomonadati</taxon>
        <taxon>Thermodesulfobacteriota</taxon>
        <taxon>Desulfobacteria</taxon>
        <taxon>Desulfobacterales</taxon>
        <taxon>Desulfatirhabdiaceae</taxon>
        <taxon>Desulfatirhabdium</taxon>
    </lineage>
</organism>